<dbReference type="OrthoDB" id="7930032at2"/>
<feature type="domain" description="TonB C-terminal" evidence="6">
    <location>
        <begin position="322"/>
        <end position="377"/>
    </location>
</feature>
<dbReference type="STRING" id="1715692.RUE5091_03053"/>
<dbReference type="Gene3D" id="3.30.1150.10">
    <property type="match status" value="1"/>
</dbReference>
<feature type="compositionally biased region" description="Acidic residues" evidence="5">
    <location>
        <begin position="61"/>
        <end position="78"/>
    </location>
</feature>
<sequence>MIRGSVVIAVLAALLSLLLHLAGLGLTAPRLTEQPGTSGPTDSIELGNSFEDLVEAIAEPVEPEPVETPEPPVEEPPEPAEIPTSEVHVASDDPQQTFAPDTGTSEVLQPVSPEPVESEAPETQDTTDGDQSASDEVDETPPVETAETVEAPESPLEVTEPVTEVPAAPEPAETEQLAALPEPSEDVLPSVEPAVPTESEAVDADIPATPAEPVPQEEESSEGSELAVTSSIRPQLPDRRPQAEPRDTLRSVRDFSNLRYPSREIESPLTTYARQGVDRFTSGDSGRRSGGRGPGNSDRTNYAGKVLVHLNRAPIVYTAARGFARVFFVINPDGTLAYVEVVDTNGSPDLERAAKAQVEAASPFPKPPGGVSKSLSFVYFGN</sequence>
<dbReference type="RefSeq" id="WP_058282719.1">
    <property type="nucleotide sequence ID" value="NZ_CYUD01000009.1"/>
</dbReference>
<name>A0A0P1IKG9_9RHOB</name>
<keyword evidence="3" id="KW-1133">Transmembrane helix</keyword>
<reference evidence="8" key="1">
    <citation type="submission" date="2015-09" db="EMBL/GenBank/DDBJ databases">
        <authorList>
            <person name="Rodrigo-Torres L."/>
            <person name="Arahal D.R."/>
        </authorList>
    </citation>
    <scope>NUCLEOTIDE SEQUENCE [LARGE SCALE GENOMIC DNA]</scope>
    <source>
        <strain evidence="8">CECT 5091</strain>
    </source>
</reference>
<dbReference type="Proteomes" id="UP000051260">
    <property type="component" value="Unassembled WGS sequence"/>
</dbReference>
<dbReference type="Pfam" id="PF03544">
    <property type="entry name" value="TonB_C"/>
    <property type="match status" value="1"/>
</dbReference>
<feature type="compositionally biased region" description="Polar residues" evidence="5">
    <location>
        <begin position="93"/>
        <end position="104"/>
    </location>
</feature>
<keyword evidence="4" id="KW-0472">Membrane</keyword>
<dbReference type="SUPFAM" id="SSF74653">
    <property type="entry name" value="TolA/TonB C-terminal domain"/>
    <property type="match status" value="1"/>
</dbReference>
<keyword evidence="8" id="KW-1185">Reference proteome</keyword>
<gene>
    <name evidence="7" type="ORF">RUE5091_03053</name>
</gene>
<feature type="compositionally biased region" description="Basic and acidic residues" evidence="5">
    <location>
        <begin position="236"/>
        <end position="253"/>
    </location>
</feature>
<dbReference type="GO" id="GO:0055085">
    <property type="term" value="P:transmembrane transport"/>
    <property type="evidence" value="ECO:0007669"/>
    <property type="project" value="InterPro"/>
</dbReference>
<dbReference type="InterPro" id="IPR037682">
    <property type="entry name" value="TonB_C"/>
</dbReference>
<feature type="compositionally biased region" description="Low complexity" evidence="5">
    <location>
        <begin position="105"/>
        <end position="115"/>
    </location>
</feature>
<organism evidence="7 8">
    <name type="scientific">Ruegeria denitrificans</name>
    <dbReference type="NCBI Taxonomy" id="1715692"/>
    <lineage>
        <taxon>Bacteria</taxon>
        <taxon>Pseudomonadati</taxon>
        <taxon>Pseudomonadota</taxon>
        <taxon>Alphaproteobacteria</taxon>
        <taxon>Rhodobacterales</taxon>
        <taxon>Roseobacteraceae</taxon>
        <taxon>Ruegeria</taxon>
    </lineage>
</organism>
<evidence type="ECO:0000313" key="8">
    <source>
        <dbReference type="Proteomes" id="UP000051260"/>
    </source>
</evidence>
<feature type="region of interest" description="Disordered" evidence="5">
    <location>
        <begin position="29"/>
        <end position="300"/>
    </location>
</feature>
<dbReference type="EMBL" id="CYUD01000009">
    <property type="protein sequence ID" value="CUK08232.1"/>
    <property type="molecule type" value="Genomic_DNA"/>
</dbReference>
<dbReference type="GO" id="GO:0016020">
    <property type="term" value="C:membrane"/>
    <property type="evidence" value="ECO:0007669"/>
    <property type="project" value="UniProtKB-SubCell"/>
</dbReference>
<proteinExistence type="predicted"/>
<comment type="subcellular location">
    <subcellularLocation>
        <location evidence="1">Membrane</location>
        <topology evidence="1">Single-pass membrane protein</topology>
    </subcellularLocation>
</comment>
<evidence type="ECO:0000256" key="1">
    <source>
        <dbReference type="ARBA" id="ARBA00004167"/>
    </source>
</evidence>
<evidence type="ECO:0000256" key="3">
    <source>
        <dbReference type="ARBA" id="ARBA00022989"/>
    </source>
</evidence>
<evidence type="ECO:0000313" key="7">
    <source>
        <dbReference type="EMBL" id="CUK08232.1"/>
    </source>
</evidence>
<protein>
    <recommendedName>
        <fullName evidence="6">TonB C-terminal domain-containing protein</fullName>
    </recommendedName>
</protein>
<keyword evidence="2" id="KW-0812">Transmembrane</keyword>
<feature type="compositionally biased region" description="Low complexity" evidence="5">
    <location>
        <begin position="142"/>
        <end position="182"/>
    </location>
</feature>
<accession>A0A0P1IKG9</accession>
<feature type="compositionally biased region" description="Acidic residues" evidence="5">
    <location>
        <begin position="116"/>
        <end position="141"/>
    </location>
</feature>
<dbReference type="AlphaFoldDB" id="A0A0P1IKG9"/>
<evidence type="ECO:0000256" key="2">
    <source>
        <dbReference type="ARBA" id="ARBA00022692"/>
    </source>
</evidence>
<dbReference type="InterPro" id="IPR006260">
    <property type="entry name" value="TonB/TolA_C"/>
</dbReference>
<dbReference type="NCBIfam" id="TIGR01352">
    <property type="entry name" value="tonB_Cterm"/>
    <property type="match status" value="1"/>
</dbReference>
<evidence type="ECO:0000256" key="4">
    <source>
        <dbReference type="ARBA" id="ARBA00023136"/>
    </source>
</evidence>
<evidence type="ECO:0000259" key="6">
    <source>
        <dbReference type="Pfam" id="PF03544"/>
    </source>
</evidence>
<evidence type="ECO:0000256" key="5">
    <source>
        <dbReference type="SAM" id="MobiDB-lite"/>
    </source>
</evidence>